<keyword evidence="3" id="KW-0804">Transcription</keyword>
<evidence type="ECO:0000313" key="6">
    <source>
        <dbReference type="EMBL" id="GFZ87665.1"/>
    </source>
</evidence>
<accession>A0A8J2TQS5</accession>
<protein>
    <submittedName>
        <fullName evidence="6">N-acetylmannosamine kinase</fullName>
    </submittedName>
</protein>
<keyword evidence="6" id="KW-0418">Kinase</keyword>
<keyword evidence="2" id="KW-0238">DNA-binding</keyword>
<dbReference type="Gene3D" id="3.40.50.10490">
    <property type="entry name" value="Glucose-6-phosphate isomerase like protein, domain 1"/>
    <property type="match status" value="1"/>
</dbReference>
<dbReference type="InterPro" id="IPR036388">
    <property type="entry name" value="WH-like_DNA-bd_sf"/>
</dbReference>
<evidence type="ECO:0000313" key="7">
    <source>
        <dbReference type="Proteomes" id="UP000602050"/>
    </source>
</evidence>
<dbReference type="SUPFAM" id="SSF46689">
    <property type="entry name" value="Homeodomain-like"/>
    <property type="match status" value="1"/>
</dbReference>
<dbReference type="PROSITE" id="PS51464">
    <property type="entry name" value="SIS"/>
    <property type="match status" value="1"/>
</dbReference>
<evidence type="ECO:0000256" key="1">
    <source>
        <dbReference type="ARBA" id="ARBA00023015"/>
    </source>
</evidence>
<evidence type="ECO:0000259" key="5">
    <source>
        <dbReference type="PROSITE" id="PS51464"/>
    </source>
</evidence>
<dbReference type="AlphaFoldDB" id="A0A8J2TQS5"/>
<dbReference type="Gene3D" id="1.10.10.10">
    <property type="entry name" value="Winged helix-like DNA-binding domain superfamily/Winged helix DNA-binding domain"/>
    <property type="match status" value="1"/>
</dbReference>
<dbReference type="PANTHER" id="PTHR30514">
    <property type="entry name" value="GLUCOKINASE"/>
    <property type="match status" value="1"/>
</dbReference>
<dbReference type="Pfam" id="PF01418">
    <property type="entry name" value="HTH_6"/>
    <property type="match status" value="1"/>
</dbReference>
<organism evidence="6 7">
    <name type="scientific">Compostibacillus humi</name>
    <dbReference type="NCBI Taxonomy" id="1245525"/>
    <lineage>
        <taxon>Bacteria</taxon>
        <taxon>Bacillati</taxon>
        <taxon>Bacillota</taxon>
        <taxon>Bacilli</taxon>
        <taxon>Bacillales</taxon>
        <taxon>Bacillaceae</taxon>
        <taxon>Compostibacillus</taxon>
    </lineage>
</organism>
<evidence type="ECO:0000256" key="2">
    <source>
        <dbReference type="ARBA" id="ARBA00023125"/>
    </source>
</evidence>
<reference evidence="6" key="1">
    <citation type="journal article" date="2014" name="Int. J. Syst. Evol. Microbiol.">
        <title>Complete genome sequence of Corynebacterium casei LMG S-19264T (=DSM 44701T), isolated from a smear-ripened cheese.</title>
        <authorList>
            <consortium name="US DOE Joint Genome Institute (JGI-PGF)"/>
            <person name="Walter F."/>
            <person name="Albersmeier A."/>
            <person name="Kalinowski J."/>
            <person name="Ruckert C."/>
        </authorList>
    </citation>
    <scope>NUCLEOTIDE SEQUENCE</scope>
    <source>
        <strain evidence="6">CGMCC 1.12360</strain>
    </source>
</reference>
<dbReference type="InterPro" id="IPR047640">
    <property type="entry name" value="RpiR-like"/>
</dbReference>
<reference evidence="6" key="2">
    <citation type="submission" date="2020-09" db="EMBL/GenBank/DDBJ databases">
        <authorList>
            <person name="Sun Q."/>
            <person name="Zhou Y."/>
        </authorList>
    </citation>
    <scope>NUCLEOTIDE SEQUENCE</scope>
    <source>
        <strain evidence="6">CGMCC 1.12360</strain>
    </source>
</reference>
<feature type="domain" description="HTH rpiR-type" evidence="4">
    <location>
        <begin position="4"/>
        <end position="80"/>
    </location>
</feature>
<dbReference type="PANTHER" id="PTHR30514:SF18">
    <property type="entry name" value="RPIR-FAMILY TRANSCRIPTIONAL REGULATOR"/>
    <property type="match status" value="1"/>
</dbReference>
<evidence type="ECO:0000259" key="4">
    <source>
        <dbReference type="PROSITE" id="PS51071"/>
    </source>
</evidence>
<comment type="caution">
    <text evidence="6">The sequence shown here is derived from an EMBL/GenBank/DDBJ whole genome shotgun (WGS) entry which is preliminary data.</text>
</comment>
<dbReference type="GO" id="GO:0003677">
    <property type="term" value="F:DNA binding"/>
    <property type="evidence" value="ECO:0007669"/>
    <property type="project" value="UniProtKB-KW"/>
</dbReference>
<dbReference type="InterPro" id="IPR000281">
    <property type="entry name" value="HTH_RpiR"/>
</dbReference>
<gene>
    <name evidence="6" type="ORF">GCM10010978_29330</name>
</gene>
<name>A0A8J2TQS5_9BACI</name>
<dbReference type="InterPro" id="IPR001347">
    <property type="entry name" value="SIS_dom"/>
</dbReference>
<dbReference type="SUPFAM" id="SSF53697">
    <property type="entry name" value="SIS domain"/>
    <property type="match status" value="1"/>
</dbReference>
<keyword evidence="6" id="KW-0808">Transferase</keyword>
<dbReference type="InterPro" id="IPR009057">
    <property type="entry name" value="Homeodomain-like_sf"/>
</dbReference>
<dbReference type="GO" id="GO:0016301">
    <property type="term" value="F:kinase activity"/>
    <property type="evidence" value="ECO:0007669"/>
    <property type="project" value="UniProtKB-KW"/>
</dbReference>
<dbReference type="PROSITE" id="PS51071">
    <property type="entry name" value="HTH_RPIR"/>
    <property type="match status" value="1"/>
</dbReference>
<evidence type="ECO:0000256" key="3">
    <source>
        <dbReference type="ARBA" id="ARBA00023163"/>
    </source>
</evidence>
<keyword evidence="7" id="KW-1185">Reference proteome</keyword>
<dbReference type="CDD" id="cd05013">
    <property type="entry name" value="SIS_RpiR"/>
    <property type="match status" value="1"/>
</dbReference>
<dbReference type="GO" id="GO:0003700">
    <property type="term" value="F:DNA-binding transcription factor activity"/>
    <property type="evidence" value="ECO:0007669"/>
    <property type="project" value="InterPro"/>
</dbReference>
<dbReference type="Pfam" id="PF01380">
    <property type="entry name" value="SIS"/>
    <property type="match status" value="1"/>
</dbReference>
<dbReference type="RefSeq" id="WP_188393166.1">
    <property type="nucleotide sequence ID" value="NZ_BMEV01000075.1"/>
</dbReference>
<dbReference type="InterPro" id="IPR046348">
    <property type="entry name" value="SIS_dom_sf"/>
</dbReference>
<dbReference type="Proteomes" id="UP000602050">
    <property type="component" value="Unassembled WGS sequence"/>
</dbReference>
<dbReference type="GO" id="GO:0097367">
    <property type="term" value="F:carbohydrate derivative binding"/>
    <property type="evidence" value="ECO:0007669"/>
    <property type="project" value="InterPro"/>
</dbReference>
<dbReference type="EMBL" id="BMEV01000075">
    <property type="protein sequence ID" value="GFZ87665.1"/>
    <property type="molecule type" value="Genomic_DNA"/>
</dbReference>
<dbReference type="GO" id="GO:1901135">
    <property type="term" value="P:carbohydrate derivative metabolic process"/>
    <property type="evidence" value="ECO:0007669"/>
    <property type="project" value="InterPro"/>
</dbReference>
<proteinExistence type="predicted"/>
<feature type="domain" description="SIS" evidence="5">
    <location>
        <begin position="127"/>
        <end position="263"/>
    </location>
</feature>
<keyword evidence="1" id="KW-0805">Transcription regulation</keyword>
<dbReference type="InterPro" id="IPR035472">
    <property type="entry name" value="RpiR-like_SIS"/>
</dbReference>
<sequence>MEKKNVYQLIAEKMPQMSKSQKKLASYILHNTNNVPFYTVAALAERAGVSEASVVRFAVFLGYSGYRELQNEMQNSVQMQLTTRDRIKISSQVYDDSNQAVYDIFKDDIANIRSTMENLDTKALTDVVDILLKGKEIYITANRSSVSLGMFLEYYLDIILGNTHLLGPVENKPEQLHRLNKKDVVVGISFARYSTSTVNMMAFAKERGATTIAITDSLLSPLIPYGDVVLTASSQLPTFFDSFVAPLSLINTLITFIGKKRMEESEERLEKLEEIWERFGTFYSGQGK</sequence>